<keyword evidence="2" id="KW-0378">Hydrolase</keyword>
<evidence type="ECO:0000256" key="10">
    <source>
        <dbReference type="ARBA" id="ARBA00047409"/>
    </source>
</evidence>
<evidence type="ECO:0000313" key="14">
    <source>
        <dbReference type="Proteomes" id="UP000553193"/>
    </source>
</evidence>
<protein>
    <recommendedName>
        <fullName evidence="5">Palmitoyl-protein thioesterase ABHD10, mitochondrial</fullName>
        <ecNumber evidence="4">3.1.1.93</ecNumber>
        <ecNumber evidence="1">3.1.2.22</ecNumber>
    </recommendedName>
    <alternativeName>
        <fullName evidence="7">Acyl-protein thioesterase ABHD10</fullName>
    </alternativeName>
    <alternativeName>
        <fullName evidence="8">Alpha/beta hydrolase domain-containing protein 10</fullName>
    </alternativeName>
    <alternativeName>
        <fullName evidence="6">Mycophenolic acid acyl-glucuronide esterase, mitochondrial</fullName>
    </alternativeName>
</protein>
<dbReference type="PANTHER" id="PTHR16138">
    <property type="entry name" value="MYCOPHENOLIC ACID ACYL-GLUCURONIDE ESTERASE, MITOCHONDRIAL"/>
    <property type="match status" value="1"/>
</dbReference>
<comment type="caution">
    <text evidence="13">The sequence shown here is derived from an EMBL/GenBank/DDBJ whole genome shotgun (WGS) entry which is preliminary data.</text>
</comment>
<comment type="catalytic activity">
    <reaction evidence="10">
        <text>S-hexadecanoyl-L-cysteinyl-[protein] + H2O = L-cysteinyl-[protein] + hexadecanoate + H(+)</text>
        <dbReference type="Rhea" id="RHEA:19233"/>
        <dbReference type="Rhea" id="RHEA-COMP:10131"/>
        <dbReference type="Rhea" id="RHEA-COMP:11032"/>
        <dbReference type="ChEBI" id="CHEBI:7896"/>
        <dbReference type="ChEBI" id="CHEBI:15377"/>
        <dbReference type="ChEBI" id="CHEBI:15378"/>
        <dbReference type="ChEBI" id="CHEBI:29950"/>
        <dbReference type="ChEBI" id="CHEBI:74151"/>
        <dbReference type="EC" id="3.1.2.22"/>
    </reaction>
    <physiologicalReaction direction="left-to-right" evidence="10">
        <dbReference type="Rhea" id="RHEA:19234"/>
    </physiologicalReaction>
</comment>
<accession>A0A840AGS6</accession>
<reference evidence="13 14" key="1">
    <citation type="submission" date="2020-08" db="EMBL/GenBank/DDBJ databases">
        <title>Genomic Encyclopedia of Type Strains, Phase IV (KMG-IV): sequencing the most valuable type-strain genomes for metagenomic binning, comparative biology and taxonomic classification.</title>
        <authorList>
            <person name="Goeker M."/>
        </authorList>
    </citation>
    <scope>NUCLEOTIDE SEQUENCE [LARGE SCALE GENOMIC DNA]</scope>
    <source>
        <strain evidence="13 14">DSM 19979</strain>
    </source>
</reference>
<dbReference type="InterPro" id="IPR022742">
    <property type="entry name" value="Hydrolase_4"/>
</dbReference>
<evidence type="ECO:0000256" key="2">
    <source>
        <dbReference type="ARBA" id="ARBA00022801"/>
    </source>
</evidence>
<dbReference type="Gene3D" id="3.40.50.1820">
    <property type="entry name" value="alpha/beta hydrolase"/>
    <property type="match status" value="1"/>
</dbReference>
<dbReference type="InterPro" id="IPR000073">
    <property type="entry name" value="AB_hydrolase_1"/>
</dbReference>
<dbReference type="Pfam" id="PF12146">
    <property type="entry name" value="Hydrolase_4"/>
    <property type="match status" value="1"/>
</dbReference>
<dbReference type="InterPro" id="IPR029058">
    <property type="entry name" value="AB_hydrolase_fold"/>
</dbReference>
<dbReference type="SUPFAM" id="SSF53474">
    <property type="entry name" value="alpha/beta-Hydrolases"/>
    <property type="match status" value="1"/>
</dbReference>
<evidence type="ECO:0000256" key="5">
    <source>
        <dbReference type="ARBA" id="ARBA00039314"/>
    </source>
</evidence>
<sequence>MDEITGTIPAPDGTPIAFRRLEGSGPGIVFLGGFHSDMTGSKAQFLAEWCAARGQAYLRLDYSGHGASGGRFEEGTIGRWASDAEAALLALTQGPQILVGSSMGGWIALLLALRHPARVQALVGIAPAPDFTEDLMWAEMPEPVRQAILTEGQWLRPSAYGTPYPITRALIEEGRRHLLLRTPIVLDVPIRLLHGQADADVPWQHSLRIAEQVTGQDVQVTLVKGGDHRLSGPAELSLLGRTLASLLGPPLLGENAA</sequence>
<evidence type="ECO:0000256" key="6">
    <source>
        <dbReference type="ARBA" id="ARBA00041520"/>
    </source>
</evidence>
<gene>
    <name evidence="13" type="ORF">GGQ83_003150</name>
</gene>
<organism evidence="13 14">
    <name type="scientific">Roseococcus suduntuyensis</name>
    <dbReference type="NCBI Taxonomy" id="455361"/>
    <lineage>
        <taxon>Bacteria</taxon>
        <taxon>Pseudomonadati</taxon>
        <taxon>Pseudomonadota</taxon>
        <taxon>Alphaproteobacteria</taxon>
        <taxon>Acetobacterales</taxon>
        <taxon>Roseomonadaceae</taxon>
        <taxon>Roseococcus</taxon>
    </lineage>
</organism>
<feature type="domain" description="Serine aminopeptidase S33" evidence="12">
    <location>
        <begin position="29"/>
        <end position="150"/>
    </location>
</feature>
<dbReference type="GO" id="GO:0102390">
    <property type="term" value="F:mycophenolic acid acyl-glucuronide esterase activity"/>
    <property type="evidence" value="ECO:0007669"/>
    <property type="project" value="UniProtKB-EC"/>
</dbReference>
<evidence type="ECO:0000256" key="11">
    <source>
        <dbReference type="ARBA" id="ARBA00047972"/>
    </source>
</evidence>
<dbReference type="Proteomes" id="UP000553193">
    <property type="component" value="Unassembled WGS sequence"/>
</dbReference>
<dbReference type="EC" id="3.1.1.93" evidence="4"/>
<comment type="catalytic activity">
    <reaction evidence="11">
        <text>mycophenolic acid O-acyl-beta-D-glucuronide + H2O = mycophenolate + D-glucuronate + H(+)</text>
        <dbReference type="Rhea" id="RHEA:34179"/>
        <dbReference type="ChEBI" id="CHEBI:15377"/>
        <dbReference type="ChEBI" id="CHEBI:15378"/>
        <dbReference type="ChEBI" id="CHEBI:58720"/>
        <dbReference type="ChEBI" id="CHEBI:62932"/>
        <dbReference type="ChEBI" id="CHEBI:66982"/>
        <dbReference type="EC" id="3.1.1.93"/>
    </reaction>
    <physiologicalReaction direction="left-to-right" evidence="11">
        <dbReference type="Rhea" id="RHEA:34180"/>
    </physiologicalReaction>
</comment>
<evidence type="ECO:0000313" key="13">
    <source>
        <dbReference type="EMBL" id="MBB3899690.1"/>
    </source>
</evidence>
<name>A0A840AGS6_9PROT</name>
<evidence type="ECO:0000256" key="3">
    <source>
        <dbReference type="ARBA" id="ARBA00022946"/>
    </source>
</evidence>
<evidence type="ECO:0000256" key="4">
    <source>
        <dbReference type="ARBA" id="ARBA00039132"/>
    </source>
</evidence>
<dbReference type="EC" id="3.1.2.22" evidence="1"/>
<dbReference type="PANTHER" id="PTHR16138:SF7">
    <property type="entry name" value="PALMITOYL-PROTEIN THIOESTERASE ABHD10, MITOCHONDRIAL"/>
    <property type="match status" value="1"/>
</dbReference>
<dbReference type="PRINTS" id="PR00111">
    <property type="entry name" value="ABHYDROLASE"/>
</dbReference>
<dbReference type="AlphaFoldDB" id="A0A840AGS6"/>
<dbReference type="RefSeq" id="WP_184385697.1">
    <property type="nucleotide sequence ID" value="NZ_JACIDJ010000006.1"/>
</dbReference>
<keyword evidence="3" id="KW-0809">Transit peptide</keyword>
<evidence type="ECO:0000256" key="1">
    <source>
        <dbReference type="ARBA" id="ARBA00012423"/>
    </source>
</evidence>
<comment type="function">
    <text evidence="9">Acts as an acyl-protein thioesterase that hydrolyzes fatty acids from acylated residues in proteins. Regulates the mitochondrial S-depalmitoylation of the nucleophilic active site residue of peroxiredoxin-5/PRDX5, a key antioxidant protein, therefore modulating mitochondrial antioxidant ability. Also catalyzes the deglucuronidation of mycophenolic acid acyl-glucuronide, an active metabolite of the immunosuppressant drug mycophenolate.</text>
</comment>
<dbReference type="EMBL" id="JACIDJ010000006">
    <property type="protein sequence ID" value="MBB3899690.1"/>
    <property type="molecule type" value="Genomic_DNA"/>
</dbReference>
<evidence type="ECO:0000256" key="9">
    <source>
        <dbReference type="ARBA" id="ARBA00046047"/>
    </source>
</evidence>
<proteinExistence type="predicted"/>
<dbReference type="InterPro" id="IPR052382">
    <property type="entry name" value="ABHD10_acyl-thioesterase"/>
</dbReference>
<evidence type="ECO:0000259" key="12">
    <source>
        <dbReference type="Pfam" id="PF12146"/>
    </source>
</evidence>
<keyword evidence="14" id="KW-1185">Reference proteome</keyword>
<evidence type="ECO:0000256" key="8">
    <source>
        <dbReference type="ARBA" id="ARBA00042704"/>
    </source>
</evidence>
<dbReference type="GO" id="GO:0008474">
    <property type="term" value="F:palmitoyl-(protein) hydrolase activity"/>
    <property type="evidence" value="ECO:0007669"/>
    <property type="project" value="UniProtKB-EC"/>
</dbReference>
<evidence type="ECO:0000256" key="7">
    <source>
        <dbReference type="ARBA" id="ARBA00042645"/>
    </source>
</evidence>